<reference evidence="8 9" key="1">
    <citation type="submission" date="2018-09" db="EMBL/GenBank/DDBJ databases">
        <authorList>
            <person name="Postec A."/>
        </authorList>
    </citation>
    <scope>NUCLEOTIDE SEQUENCE [LARGE SCALE GENOMIC DNA]</scope>
    <source>
        <strain evidence="8">70B-A</strain>
    </source>
</reference>
<protein>
    <recommendedName>
        <fullName evidence="1">Lactose phosphotransferase system repressor</fullName>
    </recommendedName>
</protein>
<keyword evidence="4" id="KW-0238">DNA-binding</keyword>
<dbReference type="GO" id="GO:0003677">
    <property type="term" value="F:DNA binding"/>
    <property type="evidence" value="ECO:0007669"/>
    <property type="project" value="UniProtKB-KW"/>
</dbReference>
<dbReference type="PROSITE" id="PS51000">
    <property type="entry name" value="HTH_DEOR_2"/>
    <property type="match status" value="1"/>
</dbReference>
<comment type="function">
    <text evidence="6">Repressor of the lactose catabolism operon. Galactose-6-phosphate is the inducer.</text>
</comment>
<feature type="domain" description="HTH deoR-type" evidence="7">
    <location>
        <begin position="1"/>
        <end position="56"/>
    </location>
</feature>
<dbReference type="PROSITE" id="PS00894">
    <property type="entry name" value="HTH_DEOR_1"/>
    <property type="match status" value="1"/>
</dbReference>
<sequence length="247" mass="27070">MNDRQIAILNLVSEKKKINVASLSEKLGVSQVTIRQDLKMLEADGMLKRYHGGAMPVSNDDMLRRLSVNFETKSQIAKMAASLVKNGETVLIESGSTNALLAAELGKKSGITIVTNSAFISRFVRDLNNVKIILLGGEYQHESEVLVGPLTRLCVKEFHVDKVFIGVDGFSQSTGFTCTNLFRAEVAKSMAQQAQQIIIVTDSTKFNEVGVASQFRPHEVDIVITDSKIVPEDQGFLENANVKVITV</sequence>
<keyword evidence="3" id="KW-0805">Transcription regulation</keyword>
<dbReference type="InterPro" id="IPR036390">
    <property type="entry name" value="WH_DNA-bd_sf"/>
</dbReference>
<dbReference type="SUPFAM" id="SSF46785">
    <property type="entry name" value="Winged helix' DNA-binding domain"/>
    <property type="match status" value="1"/>
</dbReference>
<evidence type="ECO:0000313" key="9">
    <source>
        <dbReference type="Proteomes" id="UP000279029"/>
    </source>
</evidence>
<dbReference type="PANTHER" id="PTHR30363:SF4">
    <property type="entry name" value="GLYCEROL-3-PHOSPHATE REGULON REPRESSOR"/>
    <property type="match status" value="1"/>
</dbReference>
<dbReference type="Proteomes" id="UP000279029">
    <property type="component" value="Chromosome"/>
</dbReference>
<evidence type="ECO:0000256" key="3">
    <source>
        <dbReference type="ARBA" id="ARBA00023015"/>
    </source>
</evidence>
<evidence type="ECO:0000313" key="8">
    <source>
        <dbReference type="EMBL" id="VDN48292.1"/>
    </source>
</evidence>
<dbReference type="InterPro" id="IPR014036">
    <property type="entry name" value="DeoR-like_C"/>
</dbReference>
<dbReference type="Gene3D" id="3.40.50.1360">
    <property type="match status" value="1"/>
</dbReference>
<dbReference type="PANTHER" id="PTHR30363">
    <property type="entry name" value="HTH-TYPE TRANSCRIPTIONAL REGULATOR SRLR-RELATED"/>
    <property type="match status" value="1"/>
</dbReference>
<keyword evidence="5" id="KW-0804">Transcription</keyword>
<dbReference type="InterPro" id="IPR036388">
    <property type="entry name" value="WH-like_DNA-bd_sf"/>
</dbReference>
<accession>A0A3P7S0P5</accession>
<evidence type="ECO:0000256" key="2">
    <source>
        <dbReference type="ARBA" id="ARBA00022491"/>
    </source>
</evidence>
<keyword evidence="2" id="KW-0678">Repressor</keyword>
<dbReference type="InterPro" id="IPR018356">
    <property type="entry name" value="Tscrpt_reg_HTH_DeoR_CS"/>
</dbReference>
<evidence type="ECO:0000256" key="6">
    <source>
        <dbReference type="ARBA" id="ARBA00024937"/>
    </source>
</evidence>
<dbReference type="Pfam" id="PF08220">
    <property type="entry name" value="HTH_DeoR"/>
    <property type="match status" value="1"/>
</dbReference>
<gene>
    <name evidence="8" type="primary">yciT</name>
    <name evidence="8" type="ORF">PATL70BA_2397</name>
</gene>
<dbReference type="KEGG" id="cbar:PATL70BA_2397"/>
<dbReference type="RefSeq" id="WP_243115909.1">
    <property type="nucleotide sequence ID" value="NZ_LR130778.1"/>
</dbReference>
<evidence type="ECO:0000256" key="5">
    <source>
        <dbReference type="ARBA" id="ARBA00023163"/>
    </source>
</evidence>
<dbReference type="InterPro" id="IPR037171">
    <property type="entry name" value="NagB/RpiA_transferase-like"/>
</dbReference>
<dbReference type="EMBL" id="LR130778">
    <property type="protein sequence ID" value="VDN48292.1"/>
    <property type="molecule type" value="Genomic_DNA"/>
</dbReference>
<dbReference type="SUPFAM" id="SSF100950">
    <property type="entry name" value="NagB/RpiA/CoA transferase-like"/>
    <property type="match status" value="1"/>
</dbReference>
<dbReference type="Pfam" id="PF00455">
    <property type="entry name" value="DeoRC"/>
    <property type="match status" value="1"/>
</dbReference>
<dbReference type="SMART" id="SM00420">
    <property type="entry name" value="HTH_DEOR"/>
    <property type="match status" value="1"/>
</dbReference>
<name>A0A3P7S0P5_9FIRM</name>
<organism evidence="8 9">
    <name type="scientific">Petrocella atlantisensis</name>
    <dbReference type="NCBI Taxonomy" id="2173034"/>
    <lineage>
        <taxon>Bacteria</taxon>
        <taxon>Bacillati</taxon>
        <taxon>Bacillota</taxon>
        <taxon>Clostridia</taxon>
        <taxon>Lachnospirales</taxon>
        <taxon>Vallitaleaceae</taxon>
        <taxon>Petrocella</taxon>
    </lineage>
</organism>
<evidence type="ECO:0000256" key="4">
    <source>
        <dbReference type="ARBA" id="ARBA00023125"/>
    </source>
</evidence>
<keyword evidence="9" id="KW-1185">Reference proteome</keyword>
<evidence type="ECO:0000259" key="7">
    <source>
        <dbReference type="PROSITE" id="PS51000"/>
    </source>
</evidence>
<dbReference type="GO" id="GO:0003700">
    <property type="term" value="F:DNA-binding transcription factor activity"/>
    <property type="evidence" value="ECO:0007669"/>
    <property type="project" value="InterPro"/>
</dbReference>
<evidence type="ECO:0000256" key="1">
    <source>
        <dbReference type="ARBA" id="ARBA00021390"/>
    </source>
</evidence>
<dbReference type="AlphaFoldDB" id="A0A3P7S0P5"/>
<dbReference type="PRINTS" id="PR00037">
    <property type="entry name" value="HTHLACR"/>
</dbReference>
<proteinExistence type="predicted"/>
<dbReference type="SMART" id="SM01134">
    <property type="entry name" value="DeoRC"/>
    <property type="match status" value="1"/>
</dbReference>
<dbReference type="InterPro" id="IPR050313">
    <property type="entry name" value="Carb_Metab_HTH_regulators"/>
</dbReference>
<dbReference type="InterPro" id="IPR001034">
    <property type="entry name" value="DeoR_HTH"/>
</dbReference>
<dbReference type="Gene3D" id="1.10.10.10">
    <property type="entry name" value="Winged helix-like DNA-binding domain superfamily/Winged helix DNA-binding domain"/>
    <property type="match status" value="1"/>
</dbReference>